<gene>
    <name evidence="5" type="ORF">ROZALSC1DRAFT_15391</name>
</gene>
<dbReference type="InterPro" id="IPR045109">
    <property type="entry name" value="LSDs-like"/>
</dbReference>
<dbReference type="PANTHER" id="PTHR12549:SF38">
    <property type="entry name" value="JMJC DOMAIN-CONTAINING HISTONE DEMETHYLASE 2, ISOFORM A"/>
    <property type="match status" value="1"/>
</dbReference>
<feature type="non-terminal residue" evidence="5">
    <location>
        <position position="1"/>
    </location>
</feature>
<dbReference type="InterPro" id="IPR003347">
    <property type="entry name" value="JmjC_dom"/>
</dbReference>
<comment type="subcellular location">
    <subcellularLocation>
        <location evidence="1">Nucleus</location>
    </subcellularLocation>
</comment>
<evidence type="ECO:0000256" key="1">
    <source>
        <dbReference type="ARBA" id="ARBA00004123"/>
    </source>
</evidence>
<name>A0A4P9YFI9_ROZAC</name>
<dbReference type="PANTHER" id="PTHR12549">
    <property type="entry name" value="JMJC DOMAIN-CONTAINING HISTONE DEMETHYLATION PROTEIN"/>
    <property type="match status" value="1"/>
</dbReference>
<dbReference type="GO" id="GO:0000118">
    <property type="term" value="C:histone deacetylase complex"/>
    <property type="evidence" value="ECO:0007669"/>
    <property type="project" value="TreeGrafter"/>
</dbReference>
<protein>
    <recommendedName>
        <fullName evidence="4">JmjC domain-containing protein</fullName>
    </recommendedName>
</protein>
<dbReference type="GO" id="GO:0046872">
    <property type="term" value="F:metal ion binding"/>
    <property type="evidence" value="ECO:0007669"/>
    <property type="project" value="UniProtKB-KW"/>
</dbReference>
<proteinExistence type="predicted"/>
<dbReference type="GO" id="GO:0006357">
    <property type="term" value="P:regulation of transcription by RNA polymerase II"/>
    <property type="evidence" value="ECO:0007669"/>
    <property type="project" value="TreeGrafter"/>
</dbReference>
<dbReference type="SMART" id="SM00558">
    <property type="entry name" value="JmjC"/>
    <property type="match status" value="1"/>
</dbReference>
<accession>A0A4P9YFI9</accession>
<dbReference type="GO" id="GO:0003712">
    <property type="term" value="F:transcription coregulator activity"/>
    <property type="evidence" value="ECO:0007669"/>
    <property type="project" value="TreeGrafter"/>
</dbReference>
<keyword evidence="3" id="KW-0539">Nucleus</keyword>
<dbReference type="Proteomes" id="UP000281549">
    <property type="component" value="Unassembled WGS sequence"/>
</dbReference>
<keyword evidence="2" id="KW-0479">Metal-binding</keyword>
<dbReference type="GO" id="GO:0031490">
    <property type="term" value="F:chromatin DNA binding"/>
    <property type="evidence" value="ECO:0007669"/>
    <property type="project" value="TreeGrafter"/>
</dbReference>
<dbReference type="SUPFAM" id="SSF51197">
    <property type="entry name" value="Clavaminate synthase-like"/>
    <property type="match status" value="1"/>
</dbReference>
<feature type="domain" description="JmjC" evidence="4">
    <location>
        <begin position="19"/>
        <end position="179"/>
    </location>
</feature>
<sequence length="208" mass="23817">YPQLYQDFYEMMPLKEYIFDDGAYNLMKYLPESYLVPDLGPKMYAAYSCKRNKGTTALHVDVTDAVNVLLHAENGGSATWHIFHSAHSETISRFLSPSKRVSHPIHEQLYYLHEADLESLYVKHGIIPLTIVQEVGDAVFIPAGFPHQVRNNDNCVKLAMDFVSPENVEQSLRLAEEFRHLSDTNMRKEDILGLKNLLYEIAEAIIDE</sequence>
<dbReference type="AlphaFoldDB" id="A0A4P9YFI9"/>
<dbReference type="EMBL" id="ML005518">
    <property type="protein sequence ID" value="RKP18247.1"/>
    <property type="molecule type" value="Genomic_DNA"/>
</dbReference>
<evidence type="ECO:0000256" key="2">
    <source>
        <dbReference type="ARBA" id="ARBA00022723"/>
    </source>
</evidence>
<organism evidence="5 6">
    <name type="scientific">Rozella allomycis (strain CSF55)</name>
    <dbReference type="NCBI Taxonomy" id="988480"/>
    <lineage>
        <taxon>Eukaryota</taxon>
        <taxon>Fungi</taxon>
        <taxon>Fungi incertae sedis</taxon>
        <taxon>Cryptomycota</taxon>
        <taxon>Cryptomycota incertae sedis</taxon>
        <taxon>Rozella</taxon>
    </lineage>
</organism>
<dbReference type="PROSITE" id="PS51184">
    <property type="entry name" value="JMJC"/>
    <property type="match status" value="1"/>
</dbReference>
<dbReference type="GO" id="GO:0000785">
    <property type="term" value="C:chromatin"/>
    <property type="evidence" value="ECO:0007669"/>
    <property type="project" value="TreeGrafter"/>
</dbReference>
<dbReference type="Pfam" id="PF02373">
    <property type="entry name" value="JmjC"/>
    <property type="match status" value="1"/>
</dbReference>
<evidence type="ECO:0000313" key="5">
    <source>
        <dbReference type="EMBL" id="RKP18247.1"/>
    </source>
</evidence>
<evidence type="ECO:0000259" key="4">
    <source>
        <dbReference type="PROSITE" id="PS51184"/>
    </source>
</evidence>
<dbReference type="GO" id="GO:0032454">
    <property type="term" value="F:histone H3K9 demethylase activity"/>
    <property type="evidence" value="ECO:0007669"/>
    <property type="project" value="InterPro"/>
</dbReference>
<evidence type="ECO:0000256" key="3">
    <source>
        <dbReference type="ARBA" id="ARBA00023242"/>
    </source>
</evidence>
<reference evidence="6" key="1">
    <citation type="journal article" date="2018" name="Nat. Microbiol.">
        <title>Leveraging single-cell genomics to expand the fungal tree of life.</title>
        <authorList>
            <person name="Ahrendt S.R."/>
            <person name="Quandt C.A."/>
            <person name="Ciobanu D."/>
            <person name="Clum A."/>
            <person name="Salamov A."/>
            <person name="Andreopoulos B."/>
            <person name="Cheng J.F."/>
            <person name="Woyke T."/>
            <person name="Pelin A."/>
            <person name="Henrissat B."/>
            <person name="Reynolds N.K."/>
            <person name="Benny G.L."/>
            <person name="Smith M.E."/>
            <person name="James T.Y."/>
            <person name="Grigoriev I.V."/>
        </authorList>
    </citation>
    <scope>NUCLEOTIDE SEQUENCE [LARGE SCALE GENOMIC DNA]</scope>
    <source>
        <strain evidence="6">CSF55</strain>
    </source>
</reference>
<evidence type="ECO:0000313" key="6">
    <source>
        <dbReference type="Proteomes" id="UP000281549"/>
    </source>
</evidence>
<dbReference type="Gene3D" id="2.60.120.650">
    <property type="entry name" value="Cupin"/>
    <property type="match status" value="2"/>
</dbReference>
<dbReference type="CDD" id="cd02208">
    <property type="entry name" value="cupin_RmlC-like"/>
    <property type="match status" value="1"/>
</dbReference>